<sequence>MELTDENKKISISLTAMLCFTFKYLSPQQKSELVKQHRQQIMKHACYDNEDHIQGLIKFLQNGGNLYFPCKDDLIIYFLSRYMNDGFITGKIITSLIQTNPQEYSPLFWRWWQSKVSFENLSDNFTLLSFICTNSHIQPPNNEILFEIRKFCERTIKESKSFANLESALMIYKWIIKNKAAIPEFDYNFKQSNLKALAISCYAEYARYGDLSKLPVLPRTNEPGLRNAYAEVILNVCQNPNYSMLKIDHPIWNAIRSEFIDNNFICERCNILSLTIDELDVCINLSHLLPAYFFIYAMRASTKNIDKLKRMITLVCECPQPVLTTHIDEFCSFIQRIIEKMPILATHLANSIRKLIIPLRKYIGMILTKLHPIDFFNTEELCAKFIIIETLISLSRDMEYFVDDLDCLWEILPTIRLSQSFCVALFNYFHSIAMLSNKCNEFANLAICSILPVFGIPMPPNLTPLQEKFFRSSSNFCAISIVDIISNPMFDIRNSFPLIGACLRLICSCPPNDNELTKLFIPNLPKIATICPAEATAAANKYTTVFFKKYKSEILQFYDFVKQFVVRTSNIPFIMQASIFQTTLSKFTEIEQSFHASSDFFQLTDDINESRLAILMNSDFSTFLLSKPDQISILLEQWYTGTPVALLNTIKTAAAMNKDPRETRYFREFINAFGISQPPYDGENNWVKRTFVDDIKVEKEPLSDILTQFPVETDNKLNSISTFINEHMSDEGNRTVVCHLLEIYKSDLSEVYGNEFWFLKSIVYFGLEFPQEMMKLDFHRDLYALAILTRRHLLTPTTDENFPDWLNIDMLRMVAKLNQSQIETISSFNSLTLNLKFWSKLNSPPDFKVTLPSSIMHSVLTFVGCALRSEDEFKEILKNNSDQLEAMINGVDWRNPTFFTTVLNFTVSLFSFAPNIDKFYRSVLGVLVYISRNSTAPIFEASNSLQEIAIHAGVKNLPKRLGTGRFEALRDLI</sequence>
<dbReference type="AlphaFoldDB" id="A2FPG8"/>
<dbReference type="EMBL" id="DS113925">
    <property type="protein sequence ID" value="EAX93203.1"/>
    <property type="molecule type" value="Genomic_DNA"/>
</dbReference>
<protein>
    <submittedName>
        <fullName evidence="1">Uncharacterized protein</fullName>
    </submittedName>
</protein>
<dbReference type="RefSeq" id="XP_001306133.1">
    <property type="nucleotide sequence ID" value="XM_001306132.1"/>
</dbReference>
<proteinExistence type="predicted"/>
<dbReference type="Proteomes" id="UP000001542">
    <property type="component" value="Unassembled WGS sequence"/>
</dbReference>
<dbReference type="KEGG" id="tva:4750921"/>
<keyword evidence="2" id="KW-1185">Reference proteome</keyword>
<reference evidence="1" key="2">
    <citation type="journal article" date="2007" name="Science">
        <title>Draft genome sequence of the sexually transmitted pathogen Trichomonas vaginalis.</title>
        <authorList>
            <person name="Carlton J.M."/>
            <person name="Hirt R.P."/>
            <person name="Silva J.C."/>
            <person name="Delcher A.L."/>
            <person name="Schatz M."/>
            <person name="Zhao Q."/>
            <person name="Wortman J.R."/>
            <person name="Bidwell S.L."/>
            <person name="Alsmark U.C.M."/>
            <person name="Besteiro S."/>
            <person name="Sicheritz-Ponten T."/>
            <person name="Noel C.J."/>
            <person name="Dacks J.B."/>
            <person name="Foster P.G."/>
            <person name="Simillion C."/>
            <person name="Van de Peer Y."/>
            <person name="Miranda-Saavedra D."/>
            <person name="Barton G.J."/>
            <person name="Westrop G.D."/>
            <person name="Mueller S."/>
            <person name="Dessi D."/>
            <person name="Fiori P.L."/>
            <person name="Ren Q."/>
            <person name="Paulsen I."/>
            <person name="Zhang H."/>
            <person name="Bastida-Corcuera F.D."/>
            <person name="Simoes-Barbosa A."/>
            <person name="Brown M.T."/>
            <person name="Hayes R.D."/>
            <person name="Mukherjee M."/>
            <person name="Okumura C.Y."/>
            <person name="Schneider R."/>
            <person name="Smith A.J."/>
            <person name="Vanacova S."/>
            <person name="Villalvazo M."/>
            <person name="Haas B.J."/>
            <person name="Pertea M."/>
            <person name="Feldblyum T.V."/>
            <person name="Utterback T.R."/>
            <person name="Shu C.L."/>
            <person name="Osoegawa K."/>
            <person name="de Jong P.J."/>
            <person name="Hrdy I."/>
            <person name="Horvathova L."/>
            <person name="Zubacova Z."/>
            <person name="Dolezal P."/>
            <person name="Malik S.B."/>
            <person name="Logsdon J.M. Jr."/>
            <person name="Henze K."/>
            <person name="Gupta A."/>
            <person name="Wang C.C."/>
            <person name="Dunne R.L."/>
            <person name="Upcroft J.A."/>
            <person name="Upcroft P."/>
            <person name="White O."/>
            <person name="Salzberg S.L."/>
            <person name="Tang P."/>
            <person name="Chiu C.-H."/>
            <person name="Lee Y.-S."/>
            <person name="Embley T.M."/>
            <person name="Coombs G.H."/>
            <person name="Mottram J.C."/>
            <person name="Tachezy J."/>
            <person name="Fraser-Liggett C.M."/>
            <person name="Johnson P.J."/>
        </authorList>
    </citation>
    <scope>NUCLEOTIDE SEQUENCE [LARGE SCALE GENOMIC DNA]</scope>
    <source>
        <strain evidence="1">G3</strain>
    </source>
</reference>
<evidence type="ECO:0000313" key="1">
    <source>
        <dbReference type="EMBL" id="EAX93203.1"/>
    </source>
</evidence>
<gene>
    <name evidence="1" type="ORF">TVAG_199770</name>
</gene>
<dbReference type="InParanoid" id="A2FPG8"/>
<reference evidence="1" key="1">
    <citation type="submission" date="2006-10" db="EMBL/GenBank/DDBJ databases">
        <authorList>
            <person name="Amadeo P."/>
            <person name="Zhao Q."/>
            <person name="Wortman J."/>
            <person name="Fraser-Liggett C."/>
            <person name="Carlton J."/>
        </authorList>
    </citation>
    <scope>NUCLEOTIDE SEQUENCE</scope>
    <source>
        <strain evidence="1">G3</strain>
    </source>
</reference>
<organism evidence="1 2">
    <name type="scientific">Trichomonas vaginalis (strain ATCC PRA-98 / G3)</name>
    <dbReference type="NCBI Taxonomy" id="412133"/>
    <lineage>
        <taxon>Eukaryota</taxon>
        <taxon>Metamonada</taxon>
        <taxon>Parabasalia</taxon>
        <taxon>Trichomonadida</taxon>
        <taxon>Trichomonadidae</taxon>
        <taxon>Trichomonas</taxon>
    </lineage>
</organism>
<accession>A2FPG8</accession>
<dbReference type="VEuPathDB" id="TrichDB:TVAG_199770"/>
<dbReference type="VEuPathDB" id="TrichDB:TVAGG3_0029540"/>
<name>A2FPG8_TRIV3</name>
<evidence type="ECO:0000313" key="2">
    <source>
        <dbReference type="Proteomes" id="UP000001542"/>
    </source>
</evidence>